<evidence type="ECO:0000313" key="1">
    <source>
        <dbReference type="EMBL" id="KPC52163.1"/>
    </source>
</evidence>
<proteinExistence type="predicted"/>
<organism evidence="1 2">
    <name type="scientific">Amantichitinum ursilacus</name>
    <dbReference type="NCBI Taxonomy" id="857265"/>
    <lineage>
        <taxon>Bacteria</taxon>
        <taxon>Pseudomonadati</taxon>
        <taxon>Pseudomonadota</taxon>
        <taxon>Betaproteobacteria</taxon>
        <taxon>Neisseriales</taxon>
        <taxon>Chitinibacteraceae</taxon>
        <taxon>Amantichitinum</taxon>
    </lineage>
</organism>
<protein>
    <recommendedName>
        <fullName evidence="3">Gram-negative bacterial tonB protein</fullName>
    </recommendedName>
</protein>
<evidence type="ECO:0000313" key="2">
    <source>
        <dbReference type="Proteomes" id="UP000037939"/>
    </source>
</evidence>
<dbReference type="AlphaFoldDB" id="A0A0N0XKD6"/>
<dbReference type="Proteomes" id="UP000037939">
    <property type="component" value="Unassembled WGS sequence"/>
</dbReference>
<sequence>MAFTNANKPLVIALLWSCNLHLLVFITTTQFDYSTYQRIPRNESFVVYMRESTPAIAPPDFKKSADPIKKLVADKPLSKARIKPVISQISELKPRYAIGPLPAWQGGMPAWMGGPGGSIDTSTYLKADALQQGAIALTQPDLSLPNLPNVDPLAVVDLYIDATGVVRRVDVVTTALDDSSALQLKVELGKMLFRAALRDGQRVASIKRITLSALPLAERMDGAVPQVIQQRLKASAAAGSQSH</sequence>
<evidence type="ECO:0008006" key="3">
    <source>
        <dbReference type="Google" id="ProtNLM"/>
    </source>
</evidence>
<accession>A0A0N0XKD6</accession>
<gene>
    <name evidence="1" type="ORF">WG78_13925</name>
</gene>
<reference evidence="1 2" key="1">
    <citation type="submission" date="2015-07" db="EMBL/GenBank/DDBJ databases">
        <title>Draft genome sequence of the Amantichitinum ursilacus IGB-41, a new chitin-degrading bacterium.</title>
        <authorList>
            <person name="Kirstahler P."/>
            <person name="Guenther M."/>
            <person name="Grumaz C."/>
            <person name="Rupp S."/>
            <person name="Zibek S."/>
            <person name="Sohn K."/>
        </authorList>
    </citation>
    <scope>NUCLEOTIDE SEQUENCE [LARGE SCALE GENOMIC DNA]</scope>
    <source>
        <strain evidence="1 2">IGB-41</strain>
    </source>
</reference>
<comment type="caution">
    <text evidence="1">The sequence shown here is derived from an EMBL/GenBank/DDBJ whole genome shotgun (WGS) entry which is preliminary data.</text>
</comment>
<keyword evidence="2" id="KW-1185">Reference proteome</keyword>
<dbReference type="RefSeq" id="WP_152969205.1">
    <property type="nucleotide sequence ID" value="NZ_LAQT01000010.1"/>
</dbReference>
<name>A0A0N0XKD6_9NEIS</name>
<dbReference type="EMBL" id="LAQT01000010">
    <property type="protein sequence ID" value="KPC52163.1"/>
    <property type="molecule type" value="Genomic_DNA"/>
</dbReference>